<proteinExistence type="predicted"/>
<gene>
    <name evidence="2" type="ORF">KC571_02530</name>
</gene>
<sequence length="137" mass="15657">MSIAVAHENDPISSVVIFAVDDDFKMYFTSRKDSFKAKALQNNPKISYSVWEHDQMLVQGAGTVTQITDSEVYDLSLDKIIDAVSHLKDFWPPILRIEGDDYVVYEIVPHWLRVLDLTRKTVSEDKPPFTEIPLATQ</sequence>
<reference evidence="2" key="2">
    <citation type="journal article" date="2021" name="Microbiome">
        <title>Successional dynamics and alternative stable states in a saline activated sludge microbial community over 9 years.</title>
        <authorList>
            <person name="Wang Y."/>
            <person name="Ye J."/>
            <person name="Ju F."/>
            <person name="Liu L."/>
            <person name="Boyd J.A."/>
            <person name="Deng Y."/>
            <person name="Parks D.H."/>
            <person name="Jiang X."/>
            <person name="Yin X."/>
            <person name="Woodcroft B.J."/>
            <person name="Tyson G.W."/>
            <person name="Hugenholtz P."/>
            <person name="Polz M.F."/>
            <person name="Zhang T."/>
        </authorList>
    </citation>
    <scope>NUCLEOTIDE SEQUENCE</scope>
    <source>
        <strain evidence="2">HKST-UBA01</strain>
    </source>
</reference>
<comment type="caution">
    <text evidence="2">The sequence shown here is derived from an EMBL/GenBank/DDBJ whole genome shotgun (WGS) entry which is preliminary data.</text>
</comment>
<dbReference type="Pfam" id="PF01243">
    <property type="entry name" value="PNPOx_N"/>
    <property type="match status" value="1"/>
</dbReference>
<organism evidence="2 3">
    <name type="scientific">candidate division WWE3 bacterium</name>
    <dbReference type="NCBI Taxonomy" id="2053526"/>
    <lineage>
        <taxon>Bacteria</taxon>
        <taxon>Katanobacteria</taxon>
    </lineage>
</organism>
<evidence type="ECO:0000313" key="2">
    <source>
        <dbReference type="EMBL" id="MCA9390257.1"/>
    </source>
</evidence>
<name>A0A955LGM6_UNCKA</name>
<reference evidence="2" key="1">
    <citation type="submission" date="2020-04" db="EMBL/GenBank/DDBJ databases">
        <authorList>
            <person name="Zhang T."/>
        </authorList>
    </citation>
    <scope>NUCLEOTIDE SEQUENCE</scope>
    <source>
        <strain evidence="2">HKST-UBA01</strain>
    </source>
</reference>
<dbReference type="Gene3D" id="2.30.110.10">
    <property type="entry name" value="Electron Transport, Fmn-binding Protein, Chain A"/>
    <property type="match status" value="1"/>
</dbReference>
<accession>A0A955LGM6</accession>
<evidence type="ECO:0000313" key="3">
    <source>
        <dbReference type="Proteomes" id="UP000701698"/>
    </source>
</evidence>
<dbReference type="SUPFAM" id="SSF50475">
    <property type="entry name" value="FMN-binding split barrel"/>
    <property type="match status" value="1"/>
</dbReference>
<dbReference type="InterPro" id="IPR011576">
    <property type="entry name" value="Pyridox_Oxase_N"/>
</dbReference>
<evidence type="ECO:0000259" key="1">
    <source>
        <dbReference type="Pfam" id="PF01243"/>
    </source>
</evidence>
<feature type="domain" description="Pyridoxamine 5'-phosphate oxidase N-terminal" evidence="1">
    <location>
        <begin position="5"/>
        <end position="76"/>
    </location>
</feature>
<protein>
    <submittedName>
        <fullName evidence="2">Pyridoxamine 5'-phosphate oxidase family protein</fullName>
    </submittedName>
</protein>
<dbReference type="EMBL" id="JAGQKX010000053">
    <property type="protein sequence ID" value="MCA9390257.1"/>
    <property type="molecule type" value="Genomic_DNA"/>
</dbReference>
<dbReference type="InterPro" id="IPR012349">
    <property type="entry name" value="Split_barrel_FMN-bd"/>
</dbReference>
<dbReference type="Proteomes" id="UP000701698">
    <property type="component" value="Unassembled WGS sequence"/>
</dbReference>
<dbReference type="AlphaFoldDB" id="A0A955LGM6"/>